<dbReference type="Proteomes" id="UP000559010">
    <property type="component" value="Unassembled WGS sequence"/>
</dbReference>
<feature type="domain" description="Thioredoxin" evidence="14">
    <location>
        <begin position="3"/>
        <end position="152"/>
    </location>
</feature>
<name>A0A848J0E1_9BACT</name>
<dbReference type="PANTHER" id="PTHR42801:SF4">
    <property type="entry name" value="AHPC_TSA FAMILY PROTEIN"/>
    <property type="match status" value="1"/>
</dbReference>
<reference evidence="15 16" key="1">
    <citation type="submission" date="2020-04" db="EMBL/GenBank/DDBJ databases">
        <title>Flammeovirgaceae bacterium KN852 isolated from deep sea.</title>
        <authorList>
            <person name="Zhang D.-C."/>
        </authorList>
    </citation>
    <scope>NUCLEOTIDE SEQUENCE [LARGE SCALE GENOMIC DNA]</scope>
    <source>
        <strain evidence="15 16">KN852</strain>
    </source>
</reference>
<dbReference type="InterPro" id="IPR050924">
    <property type="entry name" value="Peroxiredoxin_BCP/PrxQ"/>
</dbReference>
<gene>
    <name evidence="15" type="ORF">HH304_06390</name>
</gene>
<evidence type="ECO:0000256" key="2">
    <source>
        <dbReference type="ARBA" id="ARBA00011245"/>
    </source>
</evidence>
<dbReference type="EC" id="1.11.1.24" evidence="3"/>
<evidence type="ECO:0000256" key="8">
    <source>
        <dbReference type="ARBA" id="ARBA00023284"/>
    </source>
</evidence>
<sequence length="154" mass="17614">MPLKKGTKAPVFSLASTGGNLFSLEETLEGKPCILFFYPKDFTPGCTKEACGFRDEFDFFKSVDIPVFGISRDNLATHIQFKNKYDLPFDLLADENGKVSKLYNAKVPFINMTKRITYLLDQNHIIRYSYENLFGAEKHIDEMKNIISSIKVRP</sequence>
<evidence type="ECO:0000256" key="5">
    <source>
        <dbReference type="ARBA" id="ARBA00022862"/>
    </source>
</evidence>
<dbReference type="InterPro" id="IPR036249">
    <property type="entry name" value="Thioredoxin-like_sf"/>
</dbReference>
<evidence type="ECO:0000256" key="9">
    <source>
        <dbReference type="ARBA" id="ARBA00032824"/>
    </source>
</evidence>
<comment type="subunit">
    <text evidence="2">Monomer.</text>
</comment>
<evidence type="ECO:0000256" key="7">
    <source>
        <dbReference type="ARBA" id="ARBA00023157"/>
    </source>
</evidence>
<evidence type="ECO:0000256" key="4">
    <source>
        <dbReference type="ARBA" id="ARBA00022559"/>
    </source>
</evidence>
<keyword evidence="16" id="KW-1185">Reference proteome</keyword>
<dbReference type="GO" id="GO:0045454">
    <property type="term" value="P:cell redox homeostasis"/>
    <property type="evidence" value="ECO:0007669"/>
    <property type="project" value="TreeGrafter"/>
</dbReference>
<dbReference type="AlphaFoldDB" id="A0A848J0E1"/>
<dbReference type="GO" id="GO:0034599">
    <property type="term" value="P:cellular response to oxidative stress"/>
    <property type="evidence" value="ECO:0007669"/>
    <property type="project" value="TreeGrafter"/>
</dbReference>
<evidence type="ECO:0000256" key="6">
    <source>
        <dbReference type="ARBA" id="ARBA00023002"/>
    </source>
</evidence>
<evidence type="ECO:0000313" key="15">
    <source>
        <dbReference type="EMBL" id="NMM48020.1"/>
    </source>
</evidence>
<evidence type="ECO:0000256" key="10">
    <source>
        <dbReference type="ARBA" id="ARBA00038489"/>
    </source>
</evidence>
<dbReference type="Gene3D" id="3.40.30.10">
    <property type="entry name" value="Glutaredoxin"/>
    <property type="match status" value="1"/>
</dbReference>
<evidence type="ECO:0000259" key="14">
    <source>
        <dbReference type="PROSITE" id="PS51352"/>
    </source>
</evidence>
<organism evidence="15 16">
    <name type="scientific">Marinigracilibium pacificum</name>
    <dbReference type="NCBI Taxonomy" id="2729599"/>
    <lineage>
        <taxon>Bacteria</taxon>
        <taxon>Pseudomonadati</taxon>
        <taxon>Bacteroidota</taxon>
        <taxon>Cytophagia</taxon>
        <taxon>Cytophagales</taxon>
        <taxon>Flammeovirgaceae</taxon>
        <taxon>Marinigracilibium</taxon>
    </lineage>
</organism>
<keyword evidence="6" id="KW-0560">Oxidoreductase</keyword>
<dbReference type="InterPro" id="IPR000866">
    <property type="entry name" value="AhpC/TSA"/>
</dbReference>
<feature type="active site" description="Cysteine sulfenic acid (-SOH) intermediate; for peroxidase activity" evidence="13">
    <location>
        <position position="46"/>
    </location>
</feature>
<protein>
    <recommendedName>
        <fullName evidence="3">thioredoxin-dependent peroxiredoxin</fullName>
        <ecNumber evidence="3">1.11.1.24</ecNumber>
    </recommendedName>
    <alternativeName>
        <fullName evidence="9">Thioredoxin peroxidase</fullName>
    </alternativeName>
    <alternativeName>
        <fullName evidence="11">Thioredoxin-dependent peroxiredoxin Bcp</fullName>
    </alternativeName>
</protein>
<comment type="caution">
    <text evidence="15">The sequence shown here is derived from an EMBL/GenBank/DDBJ whole genome shotgun (WGS) entry which is preliminary data.</text>
</comment>
<dbReference type="SUPFAM" id="SSF52833">
    <property type="entry name" value="Thioredoxin-like"/>
    <property type="match status" value="1"/>
</dbReference>
<dbReference type="PROSITE" id="PS51352">
    <property type="entry name" value="THIOREDOXIN_2"/>
    <property type="match status" value="1"/>
</dbReference>
<dbReference type="InterPro" id="IPR013766">
    <property type="entry name" value="Thioredoxin_domain"/>
</dbReference>
<keyword evidence="5" id="KW-0049">Antioxidant</keyword>
<keyword evidence="7" id="KW-1015">Disulfide bond</keyword>
<evidence type="ECO:0000256" key="1">
    <source>
        <dbReference type="ARBA" id="ARBA00003330"/>
    </source>
</evidence>
<comment type="function">
    <text evidence="1">Thiol-specific peroxidase that catalyzes the reduction of hydrogen peroxide and organic hydroperoxides to water and alcohols, respectively. Plays a role in cell protection against oxidative stress by detoxifying peroxides and as sensor of hydrogen peroxide-mediated signaling events.</text>
</comment>
<keyword evidence="4" id="KW-0575">Peroxidase</keyword>
<evidence type="ECO:0000256" key="12">
    <source>
        <dbReference type="ARBA" id="ARBA00049091"/>
    </source>
</evidence>
<dbReference type="GO" id="GO:0005737">
    <property type="term" value="C:cytoplasm"/>
    <property type="evidence" value="ECO:0007669"/>
    <property type="project" value="TreeGrafter"/>
</dbReference>
<dbReference type="Pfam" id="PF00578">
    <property type="entry name" value="AhpC-TSA"/>
    <property type="match status" value="1"/>
</dbReference>
<keyword evidence="8" id="KW-0676">Redox-active center</keyword>
<dbReference type="PIRSF" id="PIRSF000239">
    <property type="entry name" value="AHPC"/>
    <property type="match status" value="1"/>
</dbReference>
<proteinExistence type="inferred from homology"/>
<dbReference type="InterPro" id="IPR024706">
    <property type="entry name" value="Peroxiredoxin_AhpC-typ"/>
</dbReference>
<comment type="similarity">
    <text evidence="10">Belongs to the peroxiredoxin family. BCP/PrxQ subfamily.</text>
</comment>
<evidence type="ECO:0000256" key="3">
    <source>
        <dbReference type="ARBA" id="ARBA00013017"/>
    </source>
</evidence>
<evidence type="ECO:0000256" key="13">
    <source>
        <dbReference type="PIRSR" id="PIRSR000239-1"/>
    </source>
</evidence>
<accession>A0A848J0E1</accession>
<dbReference type="PANTHER" id="PTHR42801">
    <property type="entry name" value="THIOREDOXIN-DEPENDENT PEROXIDE REDUCTASE"/>
    <property type="match status" value="1"/>
</dbReference>
<evidence type="ECO:0000313" key="16">
    <source>
        <dbReference type="Proteomes" id="UP000559010"/>
    </source>
</evidence>
<dbReference type="GO" id="GO:0008379">
    <property type="term" value="F:thioredoxin peroxidase activity"/>
    <property type="evidence" value="ECO:0007669"/>
    <property type="project" value="TreeGrafter"/>
</dbReference>
<dbReference type="CDD" id="cd03017">
    <property type="entry name" value="PRX_BCP"/>
    <property type="match status" value="1"/>
</dbReference>
<dbReference type="EMBL" id="JABBNU010000003">
    <property type="protein sequence ID" value="NMM48020.1"/>
    <property type="molecule type" value="Genomic_DNA"/>
</dbReference>
<evidence type="ECO:0000256" key="11">
    <source>
        <dbReference type="ARBA" id="ARBA00042639"/>
    </source>
</evidence>
<dbReference type="RefSeq" id="WP_169679135.1">
    <property type="nucleotide sequence ID" value="NZ_JABBNU010000003.1"/>
</dbReference>
<comment type="catalytic activity">
    <reaction evidence="12">
        <text>a hydroperoxide + [thioredoxin]-dithiol = an alcohol + [thioredoxin]-disulfide + H2O</text>
        <dbReference type="Rhea" id="RHEA:62620"/>
        <dbReference type="Rhea" id="RHEA-COMP:10698"/>
        <dbReference type="Rhea" id="RHEA-COMP:10700"/>
        <dbReference type="ChEBI" id="CHEBI:15377"/>
        <dbReference type="ChEBI" id="CHEBI:29950"/>
        <dbReference type="ChEBI" id="CHEBI:30879"/>
        <dbReference type="ChEBI" id="CHEBI:35924"/>
        <dbReference type="ChEBI" id="CHEBI:50058"/>
        <dbReference type="EC" id="1.11.1.24"/>
    </reaction>
</comment>